<feature type="transmembrane region" description="Helical" evidence="1">
    <location>
        <begin position="12"/>
        <end position="31"/>
    </location>
</feature>
<evidence type="ECO:0000256" key="1">
    <source>
        <dbReference type="SAM" id="Phobius"/>
    </source>
</evidence>
<evidence type="ECO:0000313" key="2">
    <source>
        <dbReference type="EMBL" id="AKK19692.1"/>
    </source>
</evidence>
<dbReference type="AlphaFoldDB" id="A0A0G3I7J8"/>
<keyword evidence="1" id="KW-0472">Membrane</keyword>
<dbReference type="KEGG" id="lau:G293_00140"/>
<keyword evidence="1" id="KW-1133">Transmembrane helix</keyword>
<dbReference type="PATRIC" id="fig|1277257.4.peg.30"/>
<dbReference type="RefSeq" id="WP_244464395.1">
    <property type="nucleotide sequence ID" value="NZ_CP004021.1"/>
</dbReference>
<keyword evidence="1" id="KW-0812">Transmembrane</keyword>
<name>A0A0G3I7J8_LIBAF</name>
<gene>
    <name evidence="2" type="ORF">G293_00140</name>
</gene>
<accession>A0A0G3I7J8</accession>
<dbReference type="EMBL" id="CP004021">
    <property type="protein sequence ID" value="AKK19692.1"/>
    <property type="molecule type" value="Genomic_DNA"/>
</dbReference>
<keyword evidence="3" id="KW-1185">Reference proteome</keyword>
<evidence type="ECO:0000313" key="3">
    <source>
        <dbReference type="Proteomes" id="UP000035503"/>
    </source>
</evidence>
<sequence length="143" mass="15944">MNYIMNVIDIFQPLVVFGISLVVPIFVKGIIEPLKNVLKLTEEAKQLEIESALRDGLHKAASNALTFAISKIQSSDITPEKMKLAQEYLRNTNPDAVNQLKLDDHKLSDIILSKITSLPNISSIKEDEKMANDAIKDKLNDVV</sequence>
<organism evidence="2 3">
    <name type="scientific">Candidatus Liberibacter africanus PTSAPSY</name>
    <dbReference type="NCBI Taxonomy" id="1277257"/>
    <lineage>
        <taxon>Bacteria</taxon>
        <taxon>Pseudomonadati</taxon>
        <taxon>Pseudomonadota</taxon>
        <taxon>Alphaproteobacteria</taxon>
        <taxon>Hyphomicrobiales</taxon>
        <taxon>Rhizobiaceae</taxon>
        <taxon>Liberibacter</taxon>
    </lineage>
</organism>
<protein>
    <recommendedName>
        <fullName evidence="4">Holin</fullName>
    </recommendedName>
</protein>
<reference evidence="2 3" key="1">
    <citation type="journal article" date="2015" name="Genome Announc.">
        <title>Complete Genome Sequence of 'Candidatus Liberibacter africanus,' a Bacterium Associated with Citrus Huanglongbing.</title>
        <authorList>
            <person name="Lin H."/>
            <person name="Pietersen G."/>
            <person name="Han C."/>
            <person name="Read D.A."/>
            <person name="Lou B."/>
            <person name="Gupta G."/>
            <person name="Civerolo E.L."/>
        </authorList>
    </citation>
    <scope>NUCLEOTIDE SEQUENCE [LARGE SCALE GENOMIC DNA]</scope>
    <source>
        <strain evidence="2 3">PTSAPSY</strain>
    </source>
</reference>
<dbReference type="Proteomes" id="UP000035503">
    <property type="component" value="Chromosome"/>
</dbReference>
<evidence type="ECO:0008006" key="4">
    <source>
        <dbReference type="Google" id="ProtNLM"/>
    </source>
</evidence>
<proteinExistence type="predicted"/>